<dbReference type="GO" id="GO:0006281">
    <property type="term" value="P:DNA repair"/>
    <property type="evidence" value="ECO:0007669"/>
    <property type="project" value="UniProtKB-KW"/>
</dbReference>
<dbReference type="FunFam" id="3.30.40.10:FF:000172">
    <property type="entry name" value="E3 ubiquitin-protein ligase RAD18"/>
    <property type="match status" value="1"/>
</dbReference>
<evidence type="ECO:0000256" key="1">
    <source>
        <dbReference type="ARBA" id="ARBA00000900"/>
    </source>
</evidence>
<evidence type="ECO:0000256" key="10">
    <source>
        <dbReference type="ARBA" id="ARBA00022771"/>
    </source>
</evidence>
<dbReference type="PROSITE" id="PS50089">
    <property type="entry name" value="ZF_RING_2"/>
    <property type="match status" value="1"/>
</dbReference>
<keyword evidence="15 17" id="KW-0539">Nucleus</keyword>
<accession>A0A2K3Q7J0</accession>
<evidence type="ECO:0000256" key="3">
    <source>
        <dbReference type="ARBA" id="ARBA00004906"/>
    </source>
</evidence>
<keyword evidence="8 17" id="KW-0479">Metal-binding</keyword>
<evidence type="ECO:0000259" key="19">
    <source>
        <dbReference type="PROSITE" id="PS50089"/>
    </source>
</evidence>
<dbReference type="PROSITE" id="PS50800">
    <property type="entry name" value="SAP"/>
    <property type="match status" value="1"/>
</dbReference>
<dbReference type="InterPro" id="IPR017907">
    <property type="entry name" value="Znf_RING_CS"/>
</dbReference>
<feature type="domain" description="RING-type" evidence="19">
    <location>
        <begin position="29"/>
        <end position="67"/>
    </location>
</feature>
<dbReference type="Gene3D" id="3.30.40.10">
    <property type="entry name" value="Zinc/RING finger domain, C3HC4 (zinc finger)"/>
    <property type="match status" value="1"/>
</dbReference>
<comment type="subcellular location">
    <subcellularLocation>
        <location evidence="2 17">Nucleus</location>
    </subcellularLocation>
</comment>
<dbReference type="EC" id="2.3.2.27" evidence="5 17"/>
<dbReference type="InterPro" id="IPR013083">
    <property type="entry name" value="Znf_RING/FYVE/PHD"/>
</dbReference>
<dbReference type="InterPro" id="IPR003034">
    <property type="entry name" value="SAP_dom"/>
</dbReference>
<dbReference type="PANTHER" id="PTHR14134:SF2">
    <property type="entry name" value="E3 UBIQUITIN-PROTEIN LIGASE RAD18"/>
    <property type="match status" value="1"/>
</dbReference>
<keyword evidence="7 17" id="KW-0808">Transferase</keyword>
<dbReference type="AlphaFoldDB" id="A0A2K3Q7J0"/>
<evidence type="ECO:0000256" key="8">
    <source>
        <dbReference type="ARBA" id="ARBA00022723"/>
    </source>
</evidence>
<evidence type="ECO:0000256" key="2">
    <source>
        <dbReference type="ARBA" id="ARBA00004123"/>
    </source>
</evidence>
<evidence type="ECO:0000256" key="7">
    <source>
        <dbReference type="ARBA" id="ARBA00022679"/>
    </source>
</evidence>
<evidence type="ECO:0000256" key="4">
    <source>
        <dbReference type="ARBA" id="ARBA00009506"/>
    </source>
</evidence>
<dbReference type="InterPro" id="IPR004580">
    <property type="entry name" value="Rad18_fungi"/>
</dbReference>
<feature type="compositionally biased region" description="Basic and acidic residues" evidence="18">
    <location>
        <begin position="111"/>
        <end position="125"/>
    </location>
</feature>
<keyword evidence="9 17" id="KW-0227">DNA damage</keyword>
<feature type="region of interest" description="Disordered" evidence="18">
    <location>
        <begin position="453"/>
        <end position="478"/>
    </location>
</feature>
<dbReference type="Pfam" id="PF13923">
    <property type="entry name" value="zf-C3HC4_2"/>
    <property type="match status" value="1"/>
</dbReference>
<evidence type="ECO:0000256" key="15">
    <source>
        <dbReference type="ARBA" id="ARBA00023242"/>
    </source>
</evidence>
<dbReference type="GO" id="GO:0006513">
    <property type="term" value="P:protein monoubiquitination"/>
    <property type="evidence" value="ECO:0007669"/>
    <property type="project" value="InterPro"/>
</dbReference>
<comment type="catalytic activity">
    <reaction evidence="1 17">
        <text>S-ubiquitinyl-[E2 ubiquitin-conjugating enzyme]-L-cysteine + [acceptor protein]-L-lysine = [E2 ubiquitin-conjugating enzyme]-L-cysteine + N(6)-ubiquitinyl-[acceptor protein]-L-lysine.</text>
        <dbReference type="EC" id="2.3.2.27"/>
    </reaction>
</comment>
<feature type="compositionally biased region" description="Basic and acidic residues" evidence="18">
    <location>
        <begin position="343"/>
        <end position="363"/>
    </location>
</feature>
<dbReference type="GO" id="GO:0008270">
    <property type="term" value="F:zinc ion binding"/>
    <property type="evidence" value="ECO:0007669"/>
    <property type="project" value="UniProtKB-KW"/>
</dbReference>
<protein>
    <recommendedName>
        <fullName evidence="6 17">Postreplication repair E3 ubiquitin-protein ligase RAD18</fullName>
        <ecNumber evidence="5 17">2.3.2.27</ecNumber>
    </recommendedName>
    <alternativeName>
        <fullName evidence="17">RING-type E3 ubiquitin transferase RAD18</fullName>
    </alternativeName>
</protein>
<evidence type="ECO:0000256" key="5">
    <source>
        <dbReference type="ARBA" id="ARBA00012483"/>
    </source>
</evidence>
<feature type="domain" description="SAP" evidence="20">
    <location>
        <begin position="234"/>
        <end position="268"/>
    </location>
</feature>
<name>A0A2K3Q7J0_9HYPO</name>
<dbReference type="STRING" id="45235.A0A2K3Q7J0"/>
<reference evidence="21 22" key="1">
    <citation type="submission" date="2017-08" db="EMBL/GenBank/DDBJ databases">
        <title>Harnessing the power of phylogenomics to disentangle the directionality and signatures of interkingdom host jumping in the parasitic fungal genus Tolypocladium.</title>
        <authorList>
            <person name="Quandt C.A."/>
            <person name="Patterson W."/>
            <person name="Spatafora J.W."/>
        </authorList>
    </citation>
    <scope>NUCLEOTIDE SEQUENCE [LARGE SCALE GENOMIC DNA]</scope>
    <source>
        <strain evidence="21 22">CBS 113982</strain>
    </source>
</reference>
<dbReference type="SMART" id="SM00184">
    <property type="entry name" value="RING"/>
    <property type="match status" value="1"/>
</dbReference>
<keyword evidence="11 17" id="KW-0833">Ubl conjugation pathway</keyword>
<comment type="function">
    <text evidence="17">E3 RING-finger protein, member of the UBC2/RAD6 epistasis group. Associates to the E2 ubiquitin conjugating enzyme UBC2/RAD6 to form the UBC2-RAD18 ubiquitin ligase complex involved in postreplicative repair (PRR) of damaged DNA.</text>
</comment>
<dbReference type="InterPro" id="IPR001841">
    <property type="entry name" value="Znf_RING"/>
</dbReference>
<dbReference type="UniPathway" id="UPA00143"/>
<evidence type="ECO:0000313" key="22">
    <source>
        <dbReference type="Proteomes" id="UP000236621"/>
    </source>
</evidence>
<comment type="similarity">
    <text evidence="4 17">Belongs to the RAD18 family.</text>
</comment>
<feature type="compositionally biased region" description="Polar residues" evidence="18">
    <location>
        <begin position="364"/>
        <end position="377"/>
    </location>
</feature>
<feature type="region of interest" description="Disordered" evidence="18">
    <location>
        <begin position="198"/>
        <end position="222"/>
    </location>
</feature>
<feature type="compositionally biased region" description="Polar residues" evidence="18">
    <location>
        <begin position="207"/>
        <end position="219"/>
    </location>
</feature>
<evidence type="ECO:0000259" key="20">
    <source>
        <dbReference type="PROSITE" id="PS50800"/>
    </source>
</evidence>
<keyword evidence="12 17" id="KW-0862">Zinc</keyword>
<gene>
    <name evidence="21" type="ORF">TCAP_06563</name>
</gene>
<keyword evidence="10 16" id="KW-0863">Zinc-finger</keyword>
<evidence type="ECO:0000256" key="6">
    <source>
        <dbReference type="ARBA" id="ARBA00015551"/>
    </source>
</evidence>
<comment type="pathway">
    <text evidence="3 17">Protein modification; protein ubiquitination.</text>
</comment>
<dbReference type="GO" id="GO:0097505">
    <property type="term" value="C:Rad6-Rad18 complex"/>
    <property type="evidence" value="ECO:0007669"/>
    <property type="project" value="TreeGrafter"/>
</dbReference>
<dbReference type="InterPro" id="IPR039577">
    <property type="entry name" value="Rad18"/>
</dbReference>
<dbReference type="GO" id="GO:0005634">
    <property type="term" value="C:nucleus"/>
    <property type="evidence" value="ECO:0007669"/>
    <property type="project" value="UniProtKB-SubCell"/>
</dbReference>
<feature type="region of interest" description="Disordered" evidence="18">
    <location>
        <begin position="105"/>
        <end position="125"/>
    </location>
</feature>
<evidence type="ECO:0000256" key="18">
    <source>
        <dbReference type="SAM" id="MobiDB-lite"/>
    </source>
</evidence>
<evidence type="ECO:0000256" key="17">
    <source>
        <dbReference type="RuleBase" id="RU368093"/>
    </source>
</evidence>
<evidence type="ECO:0000256" key="14">
    <source>
        <dbReference type="ARBA" id="ARBA00023204"/>
    </source>
</evidence>
<keyword evidence="14 17" id="KW-0234">DNA repair</keyword>
<dbReference type="NCBIfam" id="TIGR00599">
    <property type="entry name" value="rad18"/>
    <property type="match status" value="1"/>
</dbReference>
<dbReference type="GO" id="GO:0006301">
    <property type="term" value="P:DNA damage tolerance"/>
    <property type="evidence" value="ECO:0007669"/>
    <property type="project" value="InterPro"/>
</dbReference>
<proteinExistence type="inferred from homology"/>
<sequence>MPYDDVPDSTDWLSTPLSGLAAVEAALRCQVCKDFYKTPMVTSCSHTFCSLCIRRALSNDGKCPLCRAPEQELKLRSNWSVEETVEAFSKARPATLHLARTVLSGNRSPKRKADGQESLERHVAAEPKRLRTSARLSKNCTAATASTITLQPELDVVEGSDDDGEYVPDDPDGLVPCPVCRRIMKAWQVFRHLEACPSTSGREDVSESNNAASTLGQSQRRQDKALERLPALSYSILKEQALRKKMTELGISSQGPRALLEKRHKEWITLWNANCDAARPKRRSELLQDLDIWERTQGGRAPTTGRAIQTATAIKDKDFDGTAWAAKHGSSFKDLIANAKRSRVEAKRTAEEGSNKPSADQRAHTGTSLSDVQSADVFSSPKRRGWTQSGAGSDGTKRPQPDPKGPGTAHPTAGSIAPITGAMPPNSPDSDALELPNGALGAASAWGKVKHHNIPREWDASGPPQQQTAYLDPDRQGG</sequence>
<dbReference type="SUPFAM" id="SSF57850">
    <property type="entry name" value="RING/U-box"/>
    <property type="match status" value="1"/>
</dbReference>
<dbReference type="EMBL" id="NRSZ01001089">
    <property type="protein sequence ID" value="PNY23497.1"/>
    <property type="molecule type" value="Genomic_DNA"/>
</dbReference>
<comment type="caution">
    <text evidence="21">The sequence shown here is derived from an EMBL/GenBank/DDBJ whole genome shotgun (WGS) entry which is preliminary data.</text>
</comment>
<dbReference type="Proteomes" id="UP000236621">
    <property type="component" value="Unassembled WGS sequence"/>
</dbReference>
<keyword evidence="13 17" id="KW-0238">DNA-binding</keyword>
<dbReference type="GO" id="GO:0003697">
    <property type="term" value="F:single-stranded DNA binding"/>
    <property type="evidence" value="ECO:0007669"/>
    <property type="project" value="UniProtKB-UniRule"/>
</dbReference>
<comment type="subunit">
    <text evidence="17">Interacts with E2 UBC2, forming a complex with ubiquitin ligase activity.</text>
</comment>
<dbReference type="PANTHER" id="PTHR14134">
    <property type="entry name" value="E3 UBIQUITIN-PROTEIN LIGASE RAD18"/>
    <property type="match status" value="1"/>
</dbReference>
<evidence type="ECO:0000256" key="13">
    <source>
        <dbReference type="ARBA" id="ARBA00023125"/>
    </source>
</evidence>
<organism evidence="21 22">
    <name type="scientific">Tolypocladium capitatum</name>
    <dbReference type="NCBI Taxonomy" id="45235"/>
    <lineage>
        <taxon>Eukaryota</taxon>
        <taxon>Fungi</taxon>
        <taxon>Dikarya</taxon>
        <taxon>Ascomycota</taxon>
        <taxon>Pezizomycotina</taxon>
        <taxon>Sordariomycetes</taxon>
        <taxon>Hypocreomycetidae</taxon>
        <taxon>Hypocreales</taxon>
        <taxon>Ophiocordycipitaceae</taxon>
        <taxon>Tolypocladium</taxon>
    </lineage>
</organism>
<evidence type="ECO:0000313" key="21">
    <source>
        <dbReference type="EMBL" id="PNY23497.1"/>
    </source>
</evidence>
<keyword evidence="22" id="KW-1185">Reference proteome</keyword>
<evidence type="ECO:0000256" key="12">
    <source>
        <dbReference type="ARBA" id="ARBA00022833"/>
    </source>
</evidence>
<dbReference type="GO" id="GO:0061630">
    <property type="term" value="F:ubiquitin protein ligase activity"/>
    <property type="evidence" value="ECO:0007669"/>
    <property type="project" value="UniProtKB-UniRule"/>
</dbReference>
<evidence type="ECO:0000256" key="11">
    <source>
        <dbReference type="ARBA" id="ARBA00022786"/>
    </source>
</evidence>
<dbReference type="PROSITE" id="PS00518">
    <property type="entry name" value="ZF_RING_1"/>
    <property type="match status" value="1"/>
</dbReference>
<evidence type="ECO:0000256" key="9">
    <source>
        <dbReference type="ARBA" id="ARBA00022763"/>
    </source>
</evidence>
<evidence type="ECO:0000256" key="16">
    <source>
        <dbReference type="PROSITE-ProRule" id="PRU00175"/>
    </source>
</evidence>
<feature type="region of interest" description="Disordered" evidence="18">
    <location>
        <begin position="343"/>
        <end position="436"/>
    </location>
</feature>
<dbReference type="OrthoDB" id="9049620at2759"/>
<dbReference type="SMART" id="SM00513">
    <property type="entry name" value="SAP"/>
    <property type="match status" value="1"/>
</dbReference>